<dbReference type="GO" id="GO:0035267">
    <property type="term" value="C:NuA4 histone acetyltransferase complex"/>
    <property type="evidence" value="ECO:0007669"/>
    <property type="project" value="TreeGrafter"/>
</dbReference>
<feature type="region of interest" description="Disordered" evidence="4">
    <location>
        <begin position="134"/>
        <end position="581"/>
    </location>
</feature>
<dbReference type="SUPFAM" id="SSF47370">
    <property type="entry name" value="Bromodomain"/>
    <property type="match status" value="1"/>
</dbReference>
<keyword evidence="3" id="KW-0175">Coiled coil</keyword>
<sequence>MSTTAEWTLLEKLMLAQAVYKLGEEDWVQIASNLNQNSLLNRQPDFFNKEHCSQEYTRLLENLGIEKSSTSTTDETTLQQKERPVVKLAKQLYTQRVSELKRDLEETNAKYSTLTHEIEEIRAGKWDDRLLANAGRQDTTSAPSSTTSPTRDNDTTMQEADAAPTTTVKTEPMDTTNDTTTPSMSEPNASKEQEIKKEPSESSPIVTASEPSSTLQPSSAEPISEVPQNISTSEKVVAGTDANAEVPTSMPSPSAILITQQPPSSLSSTTSPPPKTTTTISGADDNQLPPSPKPSSPSKPPAEQPVDNTTAAMDTQPLIKSTTSQNEIQRPDGDTRQETANVPSMVLAPTPKEALSAEPHMTTHPTLPVQMEPRPPSGQPGSEDSFHSAEELDTTQQQQPAATAASVQEPSSSLSSSPPQTSEKPSSNVPIEQQDNTTTQPSPMEENEVDMNMKRKADEEISGDVEHKRPRMDNENGSVTQQQPDSSETAISDLVLQPTPGESPEEERQSQRRAQPQQHDSPTPSSAAQTPASNAKSPEAHPSSTMADTESVTGSESNAPTPTASTGSTRKHKDEQRQQKSWQKNINLLWREIANHKNGAVFMNPIKEATAPLYYQIIKHPMDLKAIKNRIREGAIKSTVEFERDVVLMLANSLMYNREGTEMYQMALEMLEDVSEQIKLFKTADSNSPPTSHTRKASTIAKDRRKSMAD</sequence>
<dbReference type="PRINTS" id="PR00503">
    <property type="entry name" value="BROMODOMAIN"/>
</dbReference>
<proteinExistence type="predicted"/>
<dbReference type="InterPro" id="IPR036427">
    <property type="entry name" value="Bromodomain-like_sf"/>
</dbReference>
<dbReference type="InterPro" id="IPR001005">
    <property type="entry name" value="SANT/Myb"/>
</dbReference>
<reference evidence="6" key="1">
    <citation type="submission" date="2013-08" db="EMBL/GenBank/DDBJ databases">
        <title>Gene expansion shapes genome architecture in the human pathogen Lichtheimia corymbifera: an evolutionary genomics analysis in the ancient terrestrial Mucorales (Mucoromycotina).</title>
        <authorList>
            <person name="Schwartze V.U."/>
            <person name="Winter S."/>
            <person name="Shelest E."/>
            <person name="Marcet-Houben M."/>
            <person name="Horn F."/>
            <person name="Wehner S."/>
            <person name="Hoffmann K."/>
            <person name="Riege K."/>
            <person name="Sammeth M."/>
            <person name="Nowrousian M."/>
            <person name="Valiante V."/>
            <person name="Linde J."/>
            <person name="Jacobsen I.D."/>
            <person name="Marz M."/>
            <person name="Brakhage A.A."/>
            <person name="Gabaldon T."/>
            <person name="Bocker S."/>
            <person name="Voigt K."/>
        </authorList>
    </citation>
    <scope>NUCLEOTIDE SEQUENCE [LARGE SCALE GENOMIC DNA]</scope>
    <source>
        <strain evidence="6">FSU 9682</strain>
    </source>
</reference>
<evidence type="ECO:0000256" key="2">
    <source>
        <dbReference type="PROSITE-ProRule" id="PRU00035"/>
    </source>
</evidence>
<dbReference type="VEuPathDB" id="FungiDB:LCOR_07436.1"/>
<keyword evidence="7" id="KW-1185">Reference proteome</keyword>
<dbReference type="CDD" id="cd00167">
    <property type="entry name" value="SANT"/>
    <property type="match status" value="1"/>
</dbReference>
<dbReference type="AlphaFoldDB" id="A0A068S307"/>
<feature type="compositionally biased region" description="Low complexity" evidence="4">
    <location>
        <begin position="139"/>
        <end position="150"/>
    </location>
</feature>
<dbReference type="PROSITE" id="PS50014">
    <property type="entry name" value="BROMODOMAIN_2"/>
    <property type="match status" value="1"/>
</dbReference>
<comment type="caution">
    <text evidence="6">The sequence shown here is derived from an EMBL/GenBank/DDBJ whole genome shotgun (WGS) entry which is preliminary data.</text>
</comment>
<accession>A0A068S307</accession>
<feature type="compositionally biased region" description="Polar residues" evidence="4">
    <location>
        <begin position="306"/>
        <end position="328"/>
    </location>
</feature>
<evidence type="ECO:0000256" key="1">
    <source>
        <dbReference type="ARBA" id="ARBA00023117"/>
    </source>
</evidence>
<feature type="compositionally biased region" description="Polar residues" evidence="4">
    <location>
        <begin position="475"/>
        <end position="490"/>
    </location>
</feature>
<organism evidence="6 7">
    <name type="scientific">Lichtheimia corymbifera JMRC:FSU:9682</name>
    <dbReference type="NCBI Taxonomy" id="1263082"/>
    <lineage>
        <taxon>Eukaryota</taxon>
        <taxon>Fungi</taxon>
        <taxon>Fungi incertae sedis</taxon>
        <taxon>Mucoromycota</taxon>
        <taxon>Mucoromycotina</taxon>
        <taxon>Mucoromycetes</taxon>
        <taxon>Mucorales</taxon>
        <taxon>Lichtheimiaceae</taxon>
        <taxon>Lichtheimia</taxon>
    </lineage>
</organism>
<evidence type="ECO:0000256" key="4">
    <source>
        <dbReference type="SAM" id="MobiDB-lite"/>
    </source>
</evidence>
<feature type="compositionally biased region" description="Polar residues" evidence="4">
    <location>
        <begin position="201"/>
        <end position="234"/>
    </location>
</feature>
<gene>
    <name evidence="6" type="ORF">LCOR_07436.1</name>
</gene>
<feature type="region of interest" description="Disordered" evidence="4">
    <location>
        <begin position="683"/>
        <end position="710"/>
    </location>
</feature>
<protein>
    <recommendedName>
        <fullName evidence="5">Bromo domain-containing protein</fullName>
    </recommendedName>
</protein>
<feature type="compositionally biased region" description="Low complexity" evidence="4">
    <location>
        <begin position="257"/>
        <end position="281"/>
    </location>
</feature>
<keyword evidence="1 2" id="KW-0103">Bromodomain</keyword>
<feature type="coiled-coil region" evidence="3">
    <location>
        <begin position="90"/>
        <end position="117"/>
    </location>
</feature>
<feature type="compositionally biased region" description="Low complexity" evidence="4">
    <location>
        <begin position="173"/>
        <end position="186"/>
    </location>
</feature>
<dbReference type="OrthoDB" id="1742084at2759"/>
<feature type="compositionally biased region" description="Pro residues" evidence="4">
    <location>
        <begin position="289"/>
        <end position="303"/>
    </location>
</feature>
<dbReference type="InterPro" id="IPR001487">
    <property type="entry name" value="Bromodomain"/>
</dbReference>
<dbReference type="PANTHER" id="PTHR15398:SF4">
    <property type="entry name" value="BROMODOMAIN-CONTAINING PROTEIN 8 ISOFORM X1"/>
    <property type="match status" value="1"/>
</dbReference>
<feature type="compositionally biased region" description="Basic and acidic residues" evidence="4">
    <location>
        <begin position="451"/>
        <end position="474"/>
    </location>
</feature>
<name>A0A068S307_9FUNG</name>
<dbReference type="GO" id="GO:0006325">
    <property type="term" value="P:chromatin organization"/>
    <property type="evidence" value="ECO:0007669"/>
    <property type="project" value="UniProtKB-ARBA"/>
</dbReference>
<feature type="compositionally biased region" description="Polar residues" evidence="4">
    <location>
        <begin position="420"/>
        <end position="442"/>
    </location>
</feature>
<feature type="compositionally biased region" description="Polar residues" evidence="4">
    <location>
        <begin position="519"/>
        <end position="568"/>
    </location>
</feature>
<feature type="compositionally biased region" description="Low complexity" evidence="4">
    <location>
        <begin position="394"/>
        <end position="419"/>
    </location>
</feature>
<dbReference type="Proteomes" id="UP000027586">
    <property type="component" value="Unassembled WGS sequence"/>
</dbReference>
<evidence type="ECO:0000313" key="6">
    <source>
        <dbReference type="EMBL" id="CDH56380.1"/>
    </source>
</evidence>
<dbReference type="SMART" id="SM00297">
    <property type="entry name" value="BROMO"/>
    <property type="match status" value="1"/>
</dbReference>
<dbReference type="Pfam" id="PF00439">
    <property type="entry name" value="Bromodomain"/>
    <property type="match status" value="1"/>
</dbReference>
<dbReference type="PANTHER" id="PTHR15398">
    <property type="entry name" value="BROMODOMAIN-CONTAINING PROTEIN 8"/>
    <property type="match status" value="1"/>
</dbReference>
<evidence type="ECO:0000259" key="5">
    <source>
        <dbReference type="PROSITE" id="PS50014"/>
    </source>
</evidence>
<feature type="compositionally biased region" description="Basic and acidic residues" evidence="4">
    <location>
        <begin position="189"/>
        <end position="200"/>
    </location>
</feature>
<evidence type="ECO:0000256" key="3">
    <source>
        <dbReference type="SAM" id="Coils"/>
    </source>
</evidence>
<dbReference type="Gene3D" id="1.20.920.10">
    <property type="entry name" value="Bromodomain-like"/>
    <property type="match status" value="1"/>
</dbReference>
<evidence type="ECO:0000313" key="7">
    <source>
        <dbReference type="Proteomes" id="UP000027586"/>
    </source>
</evidence>
<feature type="domain" description="Bromo" evidence="5">
    <location>
        <begin position="594"/>
        <end position="664"/>
    </location>
</feature>
<dbReference type="STRING" id="1263082.A0A068S307"/>
<dbReference type="EMBL" id="CBTN010000037">
    <property type="protein sequence ID" value="CDH56380.1"/>
    <property type="molecule type" value="Genomic_DNA"/>
</dbReference>